<evidence type="ECO:0000313" key="1">
    <source>
        <dbReference type="EMBL" id="NYD67517.1"/>
    </source>
</evidence>
<sequence length="123" mass="13373">MTSVDVLLTERAHPLEESLTSIVTVLRGVPGVTESVKWNSPNYALTDDFATLQLRRDDAIQVVLHTGAKAKPEHPAIVVDALPAGARWAGHNRLVLTYREAALSPDDRALLAAVVRAWTSQLV</sequence>
<evidence type="ECO:0000313" key="2">
    <source>
        <dbReference type="EMBL" id="RXZ88266.1"/>
    </source>
</evidence>
<dbReference type="Proteomes" id="UP000581087">
    <property type="component" value="Unassembled WGS sequence"/>
</dbReference>
<dbReference type="RefSeq" id="WP_129172530.1">
    <property type="nucleotide sequence ID" value="NZ_JACCBI010000001.1"/>
</dbReference>
<dbReference type="AlphaFoldDB" id="A0A4V1R2T4"/>
<evidence type="ECO:0000313" key="4">
    <source>
        <dbReference type="Proteomes" id="UP000581087"/>
    </source>
</evidence>
<reference evidence="2 3" key="1">
    <citation type="submission" date="2019-01" db="EMBL/GenBank/DDBJ databases">
        <title>Agromyces.</title>
        <authorList>
            <person name="Li J."/>
        </authorList>
    </citation>
    <scope>NUCLEOTIDE SEQUENCE [LARGE SCALE GENOMIC DNA]</scope>
    <source>
        <strain evidence="2 3">DSM 23870</strain>
    </source>
</reference>
<dbReference type="SUPFAM" id="SSF159888">
    <property type="entry name" value="YdhG-like"/>
    <property type="match status" value="1"/>
</dbReference>
<dbReference type="OrthoDB" id="9811812at2"/>
<comment type="caution">
    <text evidence="2">The sequence shown here is derived from an EMBL/GenBank/DDBJ whole genome shotgun (WGS) entry which is preliminary data.</text>
</comment>
<evidence type="ECO:0000313" key="3">
    <source>
        <dbReference type="Proteomes" id="UP000292686"/>
    </source>
</evidence>
<dbReference type="EMBL" id="SDPM01000001">
    <property type="protein sequence ID" value="RXZ88266.1"/>
    <property type="molecule type" value="Genomic_DNA"/>
</dbReference>
<gene>
    <name evidence="1" type="ORF">BJ972_002036</name>
    <name evidence="2" type="ORF">ESP50_03555</name>
</gene>
<accession>A0A4V1R2T4</accession>
<reference evidence="1 4" key="2">
    <citation type="submission" date="2020-07" db="EMBL/GenBank/DDBJ databases">
        <title>Sequencing the genomes of 1000 actinobacteria strains.</title>
        <authorList>
            <person name="Klenk H.-P."/>
        </authorList>
    </citation>
    <scope>NUCLEOTIDE SEQUENCE [LARGE SCALE GENOMIC DNA]</scope>
    <source>
        <strain evidence="1 4">DSM 23870</strain>
    </source>
</reference>
<dbReference type="EMBL" id="JACCBI010000001">
    <property type="protein sequence ID" value="NYD67517.1"/>
    <property type="molecule type" value="Genomic_DNA"/>
</dbReference>
<protein>
    <recommendedName>
        <fullName evidence="5">DUF1801 domain-containing protein</fullName>
    </recommendedName>
</protein>
<keyword evidence="3" id="KW-1185">Reference proteome</keyword>
<proteinExistence type="predicted"/>
<dbReference type="Proteomes" id="UP000292686">
    <property type="component" value="Unassembled WGS sequence"/>
</dbReference>
<evidence type="ECO:0008006" key="5">
    <source>
        <dbReference type="Google" id="ProtNLM"/>
    </source>
</evidence>
<name>A0A4V1R2T4_9MICO</name>
<organism evidence="2 3">
    <name type="scientific">Agromyces atrinae</name>
    <dbReference type="NCBI Taxonomy" id="592376"/>
    <lineage>
        <taxon>Bacteria</taxon>
        <taxon>Bacillati</taxon>
        <taxon>Actinomycetota</taxon>
        <taxon>Actinomycetes</taxon>
        <taxon>Micrococcales</taxon>
        <taxon>Microbacteriaceae</taxon>
        <taxon>Agromyces</taxon>
    </lineage>
</organism>